<dbReference type="PANTHER" id="PTHR43394">
    <property type="entry name" value="ATP-DEPENDENT PERMEASE MDL1, MITOCHONDRIAL"/>
    <property type="match status" value="1"/>
</dbReference>
<dbReference type="CDD" id="cd18578">
    <property type="entry name" value="ABC_6TM_Pgp_ABCB1_D2_like"/>
    <property type="match status" value="1"/>
</dbReference>
<evidence type="ECO:0000256" key="1">
    <source>
        <dbReference type="ARBA" id="ARBA00004141"/>
    </source>
</evidence>
<feature type="domain" description="ABC transmembrane type-1" evidence="12">
    <location>
        <begin position="67"/>
        <end position="355"/>
    </location>
</feature>
<feature type="transmembrane region" description="Helical" evidence="10">
    <location>
        <begin position="871"/>
        <end position="888"/>
    </location>
</feature>
<proteinExistence type="inferred from homology"/>
<dbReference type="GO" id="GO:0016887">
    <property type="term" value="F:ATP hydrolysis activity"/>
    <property type="evidence" value="ECO:0007669"/>
    <property type="project" value="InterPro"/>
</dbReference>
<feature type="transmembrane region" description="Helical" evidence="10">
    <location>
        <begin position="64"/>
        <end position="86"/>
    </location>
</feature>
<keyword evidence="3 10" id="KW-0812">Transmembrane</keyword>
<dbReference type="SUPFAM" id="SSF52540">
    <property type="entry name" value="P-loop containing nucleoside triphosphate hydrolases"/>
    <property type="match status" value="2"/>
</dbReference>
<feature type="transmembrane region" description="Helical" evidence="10">
    <location>
        <begin position="290"/>
        <end position="316"/>
    </location>
</feature>
<feature type="transmembrane region" description="Helical" evidence="10">
    <location>
        <begin position="984"/>
        <end position="1002"/>
    </location>
</feature>
<dbReference type="PROSITE" id="PS00211">
    <property type="entry name" value="ABC_TRANSPORTER_1"/>
    <property type="match status" value="2"/>
</dbReference>
<evidence type="ECO:0000256" key="5">
    <source>
        <dbReference type="ARBA" id="ARBA00022741"/>
    </source>
</evidence>
<dbReference type="Pfam" id="PF00005">
    <property type="entry name" value="ABC_tran"/>
    <property type="match status" value="2"/>
</dbReference>
<feature type="transmembrane region" description="Helical" evidence="10">
    <location>
        <begin position="112"/>
        <end position="136"/>
    </location>
</feature>
<dbReference type="GO" id="GO:0090374">
    <property type="term" value="P:oligopeptide export from mitochondrion"/>
    <property type="evidence" value="ECO:0007669"/>
    <property type="project" value="TreeGrafter"/>
</dbReference>
<evidence type="ECO:0000256" key="6">
    <source>
        <dbReference type="ARBA" id="ARBA00022840"/>
    </source>
</evidence>
<dbReference type="CDD" id="cd03249">
    <property type="entry name" value="ABC_MTABC3_MDL1_MDL2"/>
    <property type="match status" value="2"/>
</dbReference>
<keyword evidence="7 10" id="KW-1133">Transmembrane helix</keyword>
<dbReference type="Gene3D" id="1.20.1560.10">
    <property type="entry name" value="ABC transporter type 1, transmembrane domain"/>
    <property type="match status" value="1"/>
</dbReference>
<evidence type="ECO:0000313" key="14">
    <source>
        <dbReference type="WBParaSite" id="MBELARI_LOCUS19519"/>
    </source>
</evidence>
<dbReference type="InterPro" id="IPR017871">
    <property type="entry name" value="ABC_transporter-like_CS"/>
</dbReference>
<dbReference type="FunFam" id="1.20.1560.10:FF:000087">
    <property type="entry name" value="p-GlycoProtein related"/>
    <property type="match status" value="1"/>
</dbReference>
<dbReference type="InterPro" id="IPR039421">
    <property type="entry name" value="Type_1_exporter"/>
</dbReference>
<dbReference type="InterPro" id="IPR011527">
    <property type="entry name" value="ABC1_TM_dom"/>
</dbReference>
<dbReference type="GO" id="GO:0005743">
    <property type="term" value="C:mitochondrial inner membrane"/>
    <property type="evidence" value="ECO:0007669"/>
    <property type="project" value="TreeGrafter"/>
</dbReference>
<accession>A0AAF3EZ44</accession>
<keyword evidence="13" id="KW-1185">Reference proteome</keyword>
<evidence type="ECO:0000256" key="10">
    <source>
        <dbReference type="SAM" id="Phobius"/>
    </source>
</evidence>
<reference evidence="14" key="1">
    <citation type="submission" date="2024-02" db="UniProtKB">
        <authorList>
            <consortium name="WormBaseParasite"/>
        </authorList>
    </citation>
    <scope>IDENTIFICATION</scope>
</reference>
<dbReference type="FunFam" id="3.40.50.300:FF:001370">
    <property type="entry name" value="p-GlycoProtein related"/>
    <property type="match status" value="2"/>
</dbReference>
<feature type="transmembrane region" description="Helical" evidence="10">
    <location>
        <begin position="746"/>
        <end position="768"/>
    </location>
</feature>
<feature type="region of interest" description="Disordered" evidence="9">
    <location>
        <begin position="635"/>
        <end position="658"/>
    </location>
</feature>
<comment type="similarity">
    <text evidence="2">Belongs to the ABC transporter superfamily. ABCB family. Multidrug resistance exporter (TC 3.A.1.201) subfamily.</text>
</comment>
<evidence type="ECO:0000256" key="8">
    <source>
        <dbReference type="ARBA" id="ARBA00023136"/>
    </source>
</evidence>
<dbReference type="InterPro" id="IPR003593">
    <property type="entry name" value="AAA+_ATPase"/>
</dbReference>
<dbReference type="Gene3D" id="3.40.50.300">
    <property type="entry name" value="P-loop containing nucleotide triphosphate hydrolases"/>
    <property type="match status" value="2"/>
</dbReference>
<evidence type="ECO:0000256" key="9">
    <source>
        <dbReference type="SAM" id="MobiDB-lite"/>
    </source>
</evidence>
<name>A0AAF3EZ44_9BILA</name>
<feature type="transmembrane region" description="Helical" evidence="10">
    <location>
        <begin position="187"/>
        <end position="205"/>
    </location>
</feature>
<feature type="domain" description="ABC transporter" evidence="11">
    <location>
        <begin position="1067"/>
        <end position="1301"/>
    </location>
</feature>
<keyword evidence="8 10" id="KW-0472">Membrane</keyword>
<feature type="compositionally biased region" description="Acidic residues" evidence="9">
    <location>
        <begin position="637"/>
        <end position="648"/>
    </location>
</feature>
<feature type="transmembrane region" description="Helical" evidence="10">
    <location>
        <begin position="211"/>
        <end position="230"/>
    </location>
</feature>
<dbReference type="InterPro" id="IPR027417">
    <property type="entry name" value="P-loop_NTPase"/>
</dbReference>
<feature type="transmembrane region" description="Helical" evidence="10">
    <location>
        <begin position="788"/>
        <end position="812"/>
    </location>
</feature>
<dbReference type="InterPro" id="IPR036640">
    <property type="entry name" value="ABC1_TM_sf"/>
</dbReference>
<keyword evidence="4" id="KW-0677">Repeat</keyword>
<protein>
    <submittedName>
        <fullName evidence="14">Uncharacterized protein</fullName>
    </submittedName>
</protein>
<feature type="transmembrane region" description="Helical" evidence="10">
    <location>
        <begin position="894"/>
        <end position="914"/>
    </location>
</feature>
<dbReference type="PROSITE" id="PS50929">
    <property type="entry name" value="ABC_TM1F"/>
    <property type="match status" value="2"/>
</dbReference>
<keyword evidence="6" id="KW-0067">ATP-binding</keyword>
<dbReference type="Proteomes" id="UP000887575">
    <property type="component" value="Unassembled WGS sequence"/>
</dbReference>
<feature type="transmembrane region" description="Helical" evidence="10">
    <location>
        <begin position="328"/>
        <end position="354"/>
    </location>
</feature>
<dbReference type="PROSITE" id="PS50893">
    <property type="entry name" value="ABC_TRANSPORTER_2"/>
    <property type="match status" value="2"/>
</dbReference>
<dbReference type="SUPFAM" id="SSF90123">
    <property type="entry name" value="ABC transporter transmembrane region"/>
    <property type="match status" value="2"/>
</dbReference>
<organism evidence="13 14">
    <name type="scientific">Mesorhabditis belari</name>
    <dbReference type="NCBI Taxonomy" id="2138241"/>
    <lineage>
        <taxon>Eukaryota</taxon>
        <taxon>Metazoa</taxon>
        <taxon>Ecdysozoa</taxon>
        <taxon>Nematoda</taxon>
        <taxon>Chromadorea</taxon>
        <taxon>Rhabditida</taxon>
        <taxon>Rhabditina</taxon>
        <taxon>Rhabditomorpha</taxon>
        <taxon>Rhabditoidea</taxon>
        <taxon>Rhabditidae</taxon>
        <taxon>Mesorhabditinae</taxon>
        <taxon>Mesorhabditis</taxon>
    </lineage>
</organism>
<feature type="domain" description="ABC transmembrane type-1" evidence="12">
    <location>
        <begin position="746"/>
        <end position="1034"/>
    </location>
</feature>
<evidence type="ECO:0000259" key="12">
    <source>
        <dbReference type="PROSITE" id="PS50929"/>
    </source>
</evidence>
<dbReference type="GO" id="GO:0009636">
    <property type="term" value="P:response to toxic substance"/>
    <property type="evidence" value="ECO:0007669"/>
    <property type="project" value="UniProtKB-ARBA"/>
</dbReference>
<dbReference type="PANTHER" id="PTHR43394:SF27">
    <property type="entry name" value="ATP-DEPENDENT TRANSLOCASE ABCB1-LIKE"/>
    <property type="match status" value="1"/>
</dbReference>
<dbReference type="CDD" id="cd18577">
    <property type="entry name" value="ABC_6TM_Pgp_ABCB1_D1_like"/>
    <property type="match status" value="1"/>
</dbReference>
<evidence type="ECO:0000256" key="2">
    <source>
        <dbReference type="ARBA" id="ARBA00007577"/>
    </source>
</evidence>
<keyword evidence="5" id="KW-0547">Nucleotide-binding</keyword>
<dbReference type="Pfam" id="PF00664">
    <property type="entry name" value="ABC_membrane"/>
    <property type="match status" value="2"/>
</dbReference>
<dbReference type="SMART" id="SM00382">
    <property type="entry name" value="AAA"/>
    <property type="match status" value="2"/>
</dbReference>
<feature type="domain" description="ABC transporter" evidence="11">
    <location>
        <begin position="390"/>
        <end position="625"/>
    </location>
</feature>
<evidence type="ECO:0000256" key="7">
    <source>
        <dbReference type="ARBA" id="ARBA00022989"/>
    </source>
</evidence>
<comment type="subcellular location">
    <subcellularLocation>
        <location evidence="1">Membrane</location>
        <topology evidence="1">Multi-pass membrane protein</topology>
    </subcellularLocation>
</comment>
<evidence type="ECO:0000256" key="3">
    <source>
        <dbReference type="ARBA" id="ARBA00022692"/>
    </source>
</evidence>
<dbReference type="InterPro" id="IPR003439">
    <property type="entry name" value="ABC_transporter-like_ATP-bd"/>
</dbReference>
<evidence type="ECO:0000256" key="4">
    <source>
        <dbReference type="ARBA" id="ARBA00022737"/>
    </source>
</evidence>
<feature type="compositionally biased region" description="Basic and acidic residues" evidence="9">
    <location>
        <begin position="649"/>
        <end position="658"/>
    </location>
</feature>
<sequence>MSTKHESTIDGLDENEGNPIYQPGIFEKTISILLCRSDLAKQRLDIRPVTLNELFRYTNRKDHFLLLIGLICAIVNGASQPILALFTGRITNVFLISPSNSTEFLGDAYENVYVMIGLGILGIFSNFGQYMSFALVCTRVISTIRIEYINSVLRQNAAWLDANHSGTLSTKLSDDLERIREGIGDKLGLLLRGAAMFLTGLIIAFVYEWRLALVVTGVAPAMCICTAFMARKINGATMKELAGVGQAGAIAEETIMGVRTVQACNGQRDMIEKYEKCLLRGESHAIRKGIFGGFFSGLFFFILFSFMAAGFVYGGYLLKIGIIPNPGVVFIVTMSMLMGAYFLGVISPHLMVLLNARVAAAKIYNIIDRIPPIDPASRDGRRFEKMTGRVVFEGVSFRYPNRREKMILNDFSITVEPGETVALVGKSGCGKTSIFSLLTRLYDVENGRIIIDHSDIRDINIQQLRQSIGVVQQEPILFNGTVEENVRMGDVELSDQQVKQVCKQANAHHFIMKLPQGYKTILGAGGIQLSGGQKQRLSIARTLAKSPKILLLDEATSALDAKSESKVQWSINRLKGITTMIIAHRLSTVKRAGKILVIDEGKVVEQGNHDELMEIRGIYHNLVKAQQLREENHCFEQDEENREEEEEEKNDRFSLAEADLHRENGKRATLKSQSTVESTTSGREAFIRGSSLTESFGLSPRESLRLRLEEIDLDENDRQLLNEERKAKDGFWAIFRRIKNLRAQMFFGLICALIRGGELPAMTLAFAYVFEGFQMVPYSNGEMMHRLFLGVAIFVSIGLGCFLFQTLASVFFSSVSEKASRQFRVSAFETILAQDGLYFDCAQHAPGRLISRLAADSPNIKAVLDGRMMQVIVGICGIFGCFAVGFVYSWEVTVIGAGMIILLWLFMIFMGIFVMRLNVKLVKNDESAKLSIEMIENVKTIQLLTKEDYFVQKYVNAVNEQHRNEIMKCWLEGISFTVSQSNTYFLTAVCYAVGIRVIVIGWRSASDVFSAIMAMSSGVLGAMNSYPYFPEFVKARTAAQMLFSIIDQKPSTGSAKTGEIFETEGSILFENVYFGYSGKGSIVESLHFNIRPGEHVALVGPSGCGKSTCFLLLERFYDVNGGKIRIDGRDIRTLHLMNLRSQIGHVGQEPVLFSGTIRENICLGVKGKSVTQLMDVLEMANIKTFCEQLPLGIETQVGEKGSQLSGGQKQRIAIARALIRKPRILLFDEATSALDSQSEKAVQEALDKASKGRTCLTIAHRLSTIQNCDRIFYVANGMIKESGKHDELMAKKGYYYRLAKEQIDL</sequence>
<dbReference type="GO" id="GO:0005524">
    <property type="term" value="F:ATP binding"/>
    <property type="evidence" value="ECO:0007669"/>
    <property type="project" value="UniProtKB-KW"/>
</dbReference>
<dbReference type="WBParaSite" id="MBELARI_LOCUS19519">
    <property type="protein sequence ID" value="MBELARI_LOCUS19519"/>
    <property type="gene ID" value="MBELARI_LOCUS19519"/>
</dbReference>
<evidence type="ECO:0000259" key="11">
    <source>
        <dbReference type="PROSITE" id="PS50893"/>
    </source>
</evidence>
<evidence type="ECO:0000313" key="13">
    <source>
        <dbReference type="Proteomes" id="UP000887575"/>
    </source>
</evidence>
<dbReference type="GO" id="GO:0015421">
    <property type="term" value="F:ABC-type oligopeptide transporter activity"/>
    <property type="evidence" value="ECO:0007669"/>
    <property type="project" value="TreeGrafter"/>
</dbReference>